<evidence type="ECO:0000256" key="3">
    <source>
        <dbReference type="ARBA" id="ARBA00022679"/>
    </source>
</evidence>
<comment type="subcellular location">
    <subcellularLocation>
        <location evidence="1">Membrane</location>
    </subcellularLocation>
</comment>
<keyword evidence="3" id="KW-0808">Transferase</keyword>
<evidence type="ECO:0000256" key="1">
    <source>
        <dbReference type="ARBA" id="ARBA00004370"/>
    </source>
</evidence>
<keyword evidence="4" id="KW-0418">Kinase</keyword>
<evidence type="ECO:0000259" key="7">
    <source>
        <dbReference type="PROSITE" id="PS50885"/>
    </source>
</evidence>
<dbReference type="Pfam" id="PF07730">
    <property type="entry name" value="HisKA_3"/>
    <property type="match status" value="1"/>
</dbReference>
<dbReference type="PANTHER" id="PTHR24421">
    <property type="entry name" value="NITRATE/NITRITE SENSOR PROTEIN NARX-RELATED"/>
    <property type="match status" value="1"/>
</dbReference>
<feature type="domain" description="HAMP" evidence="7">
    <location>
        <begin position="193"/>
        <end position="245"/>
    </location>
</feature>
<dbReference type="CDD" id="cd16917">
    <property type="entry name" value="HATPase_UhpB-NarQ-NarX-like"/>
    <property type="match status" value="1"/>
</dbReference>
<feature type="transmembrane region" description="Helical" evidence="6">
    <location>
        <begin position="172"/>
        <end position="195"/>
    </location>
</feature>
<proteinExistence type="predicted"/>
<keyword evidence="9" id="KW-1185">Reference proteome</keyword>
<keyword evidence="2" id="KW-0597">Phosphoprotein</keyword>
<dbReference type="RefSeq" id="WP_311160883.1">
    <property type="nucleotide sequence ID" value="NZ_JAVQLW010000001.1"/>
</dbReference>
<dbReference type="InterPro" id="IPR050482">
    <property type="entry name" value="Sensor_HK_TwoCompSys"/>
</dbReference>
<evidence type="ECO:0000256" key="4">
    <source>
        <dbReference type="ARBA" id="ARBA00022777"/>
    </source>
</evidence>
<evidence type="ECO:0000256" key="5">
    <source>
        <dbReference type="ARBA" id="ARBA00023012"/>
    </source>
</evidence>
<evidence type="ECO:0000313" key="9">
    <source>
        <dbReference type="Proteomes" id="UP001269144"/>
    </source>
</evidence>
<evidence type="ECO:0000256" key="2">
    <source>
        <dbReference type="ARBA" id="ARBA00022553"/>
    </source>
</evidence>
<accession>A0ABU2HVT6</accession>
<reference evidence="9" key="1">
    <citation type="submission" date="2023-07" db="EMBL/GenBank/DDBJ databases">
        <title>Paracoccus sp. MBLB3053 whole genome sequence.</title>
        <authorList>
            <person name="Hwang C.Y."/>
            <person name="Cho E.-S."/>
            <person name="Seo M.-J."/>
        </authorList>
    </citation>
    <scope>NUCLEOTIDE SEQUENCE [LARGE SCALE GENOMIC DNA]</scope>
    <source>
        <strain evidence="9">MBLB3053</strain>
    </source>
</reference>
<dbReference type="Proteomes" id="UP001269144">
    <property type="component" value="Unassembled WGS sequence"/>
</dbReference>
<evidence type="ECO:0000256" key="6">
    <source>
        <dbReference type="SAM" id="Phobius"/>
    </source>
</evidence>
<comment type="caution">
    <text evidence="8">The sequence shown here is derived from an EMBL/GenBank/DDBJ whole genome shotgun (WGS) entry which is preliminary data.</text>
</comment>
<gene>
    <name evidence="8" type="ORF">RGQ15_13760</name>
</gene>
<feature type="transmembrane region" description="Helical" evidence="6">
    <location>
        <begin position="27"/>
        <end position="49"/>
    </location>
</feature>
<keyword evidence="6" id="KW-0812">Transmembrane</keyword>
<keyword evidence="5" id="KW-0902">Two-component regulatory system</keyword>
<dbReference type="InterPro" id="IPR011712">
    <property type="entry name" value="Sig_transdc_His_kin_sub3_dim/P"/>
</dbReference>
<dbReference type="InterPro" id="IPR036890">
    <property type="entry name" value="HATPase_C_sf"/>
</dbReference>
<sequence length="455" mass="49503">MDATGQIGAMRKARQALPPRNMSLSTIALGGSAIAWSAVFVIILAVVLWNARDSVRNETQSAFQMATAAATLRLPTAFDRKDMMAEAVKLAVELRSQRHVTAELRDRSGKTIELPTPPSPAHPAPQWFSNLLRPDQLQDVITITQYPNVEGLLEIRTDPADEIAEVWRDLSVLVPLLFLTALAAIGTTLAVSSLVSRRLEALHNVLGHMREGDLEQRAPRSGLAELDSLGEGIGALASHLALERGENRRLQARMMTLAEAERARIASDLHDEMGPQLFALHAAVGQARRQGGSPEISDSLDAISRHSDAIRKSARAAIDDLRLTPTDGVSLPEMIQELVIEFEDIAPDICFAFQSDQDLPEPDEAGRIAIFRFVRESVLNALRHAGPGALWIDLALDGATLLARVSDDGAGPTPRDRRGLGQAGMRDRALALGAEWTAPQRRDGLTITEFRILLT</sequence>
<dbReference type="Pfam" id="PF16448">
    <property type="entry name" value="LapD_MoxY_N"/>
    <property type="match status" value="1"/>
</dbReference>
<dbReference type="Gene3D" id="3.30.565.10">
    <property type="entry name" value="Histidine kinase-like ATPase, C-terminal domain"/>
    <property type="match status" value="1"/>
</dbReference>
<dbReference type="Gene3D" id="1.20.5.1930">
    <property type="match status" value="1"/>
</dbReference>
<dbReference type="PROSITE" id="PS50885">
    <property type="entry name" value="HAMP"/>
    <property type="match status" value="1"/>
</dbReference>
<dbReference type="InterPro" id="IPR003660">
    <property type="entry name" value="HAMP_dom"/>
</dbReference>
<name>A0ABU2HVT6_9RHOB</name>
<protein>
    <submittedName>
        <fullName evidence="8">LapD/MoxY N-terminal periplasmic domain-containing protein</fullName>
    </submittedName>
</protein>
<keyword evidence="6" id="KW-0472">Membrane</keyword>
<organism evidence="8 9">
    <name type="scientific">Paracoccus aurantius</name>
    <dbReference type="NCBI Taxonomy" id="3073814"/>
    <lineage>
        <taxon>Bacteria</taxon>
        <taxon>Pseudomonadati</taxon>
        <taxon>Pseudomonadota</taxon>
        <taxon>Alphaproteobacteria</taxon>
        <taxon>Rhodobacterales</taxon>
        <taxon>Paracoccaceae</taxon>
        <taxon>Paracoccus</taxon>
    </lineage>
</organism>
<keyword evidence="6" id="KW-1133">Transmembrane helix</keyword>
<dbReference type="SUPFAM" id="SSF55874">
    <property type="entry name" value="ATPase domain of HSP90 chaperone/DNA topoisomerase II/histidine kinase"/>
    <property type="match status" value="1"/>
</dbReference>
<evidence type="ECO:0000313" key="8">
    <source>
        <dbReference type="EMBL" id="MDS9468630.1"/>
    </source>
</evidence>
<dbReference type="InterPro" id="IPR032244">
    <property type="entry name" value="LapD_MoxY_N"/>
</dbReference>
<dbReference type="EMBL" id="JAVQLW010000001">
    <property type="protein sequence ID" value="MDS9468630.1"/>
    <property type="molecule type" value="Genomic_DNA"/>
</dbReference>